<keyword evidence="3" id="KW-1185">Reference proteome</keyword>
<keyword evidence="1" id="KW-0812">Transmembrane</keyword>
<accession>A0A1H1YJB3</accession>
<feature type="transmembrane region" description="Helical" evidence="1">
    <location>
        <begin position="36"/>
        <end position="59"/>
    </location>
</feature>
<name>A0A1H1YJB3_9MICC</name>
<sequence>MNDPRSRILPLLRQGEKLVWVGQPDPQVRFTGADAFLVPFSILWGGFAIFWEFMVVTTVKQQPFFALWGIPFVLVGLYFIFGRFIVKKRRKLRTVYGLSDRRAIVCIGDRSVSDSPVSGVATKVDRSRDGRHVSVAFGSQGMGGIFGMGLGMYQNTGMDVVSFGLGQTVAFYDVADAEGLLSALDQAGVG</sequence>
<proteinExistence type="predicted"/>
<evidence type="ECO:0000256" key="1">
    <source>
        <dbReference type="SAM" id="Phobius"/>
    </source>
</evidence>
<evidence type="ECO:0000313" key="3">
    <source>
        <dbReference type="Proteomes" id="UP000198751"/>
    </source>
</evidence>
<protein>
    <recommendedName>
        <fullName evidence="4">PH domain-containing protein</fullName>
    </recommendedName>
</protein>
<organism evidence="2 3">
    <name type="scientific">Pseudarthrobacter equi</name>
    <dbReference type="NCBI Taxonomy" id="728066"/>
    <lineage>
        <taxon>Bacteria</taxon>
        <taxon>Bacillati</taxon>
        <taxon>Actinomycetota</taxon>
        <taxon>Actinomycetes</taxon>
        <taxon>Micrococcales</taxon>
        <taxon>Micrococcaceae</taxon>
        <taxon>Pseudarthrobacter</taxon>
    </lineage>
</organism>
<dbReference type="AlphaFoldDB" id="A0A1H1YJB3"/>
<evidence type="ECO:0000313" key="2">
    <source>
        <dbReference type="EMBL" id="SDT21369.1"/>
    </source>
</evidence>
<feature type="transmembrane region" description="Helical" evidence="1">
    <location>
        <begin position="65"/>
        <end position="86"/>
    </location>
</feature>
<dbReference type="Proteomes" id="UP000198751">
    <property type="component" value="Chromosome I"/>
</dbReference>
<keyword evidence="1" id="KW-0472">Membrane</keyword>
<dbReference type="RefSeq" id="WP_157693447.1">
    <property type="nucleotide sequence ID" value="NZ_LT629779.1"/>
</dbReference>
<dbReference type="EMBL" id="LT629779">
    <property type="protein sequence ID" value="SDT21369.1"/>
    <property type="molecule type" value="Genomic_DNA"/>
</dbReference>
<evidence type="ECO:0008006" key="4">
    <source>
        <dbReference type="Google" id="ProtNLM"/>
    </source>
</evidence>
<keyword evidence="1" id="KW-1133">Transmembrane helix</keyword>
<reference evidence="3" key="1">
    <citation type="submission" date="2016-10" db="EMBL/GenBank/DDBJ databases">
        <authorList>
            <person name="Varghese N."/>
            <person name="Submissions S."/>
        </authorList>
    </citation>
    <scope>NUCLEOTIDE SEQUENCE [LARGE SCALE GENOMIC DNA]</scope>
    <source>
        <strain evidence="3">IMMIB L-1606</strain>
    </source>
</reference>
<dbReference type="OrthoDB" id="199424at2"/>
<gene>
    <name evidence="2" type="ORF">SAMN04489743_2035</name>
</gene>